<proteinExistence type="predicted"/>
<accession>A0A011VZP5</accession>
<keyword evidence="2" id="KW-0446">Lipid-binding</keyword>
<evidence type="ECO:0000256" key="1">
    <source>
        <dbReference type="ARBA" id="ARBA00003238"/>
    </source>
</evidence>
<keyword evidence="4" id="KW-1185">Reference proteome</keyword>
<dbReference type="Proteomes" id="UP000021369">
    <property type="component" value="Unassembled WGS sequence"/>
</dbReference>
<name>A0A011VZP5_RUMAL</name>
<dbReference type="Gene3D" id="3.30.1180.10">
    <property type="match status" value="1"/>
</dbReference>
<comment type="caution">
    <text evidence="3">The sequence shown here is derived from an EMBL/GenBank/DDBJ whole genome shotgun (WGS) entry which is preliminary data.</text>
</comment>
<dbReference type="AlphaFoldDB" id="A0A011VZP5"/>
<organism evidence="3 4">
    <name type="scientific">Ruminococcus albus SY3</name>
    <dbReference type="NCBI Taxonomy" id="1341156"/>
    <lineage>
        <taxon>Bacteria</taxon>
        <taxon>Bacillati</taxon>
        <taxon>Bacillota</taxon>
        <taxon>Clostridia</taxon>
        <taxon>Eubacteriales</taxon>
        <taxon>Oscillospiraceae</taxon>
        <taxon>Ruminococcus</taxon>
    </lineage>
</organism>
<reference evidence="3 4" key="1">
    <citation type="submission" date="2013-06" db="EMBL/GenBank/DDBJ databases">
        <title>Rumen cellulosomics: divergent fiber-degrading strategies revealed by comparative genome-wide analysis of six Ruminococcal strains.</title>
        <authorList>
            <person name="Dassa B."/>
            <person name="Borovok I."/>
            <person name="Lamed R."/>
            <person name="Flint H."/>
            <person name="Yeoman C.J."/>
            <person name="White B."/>
            <person name="Bayer E.A."/>
        </authorList>
    </citation>
    <scope>NUCLEOTIDE SEQUENCE [LARGE SCALE GENOMIC DNA]</scope>
    <source>
        <strain evidence="3 4">SY3</strain>
    </source>
</reference>
<dbReference type="PROSITE" id="PS51482">
    <property type="entry name" value="DEGV"/>
    <property type="match status" value="1"/>
</dbReference>
<dbReference type="InterPro" id="IPR043168">
    <property type="entry name" value="DegV_C"/>
</dbReference>
<evidence type="ECO:0000256" key="2">
    <source>
        <dbReference type="ARBA" id="ARBA00023121"/>
    </source>
</evidence>
<dbReference type="OrthoDB" id="9780660at2"/>
<dbReference type="EMBL" id="JEOB01000001">
    <property type="protein sequence ID" value="EXM40806.1"/>
    <property type="molecule type" value="Genomic_DNA"/>
</dbReference>
<dbReference type="GO" id="GO:0008289">
    <property type="term" value="F:lipid binding"/>
    <property type="evidence" value="ECO:0007669"/>
    <property type="project" value="UniProtKB-KW"/>
</dbReference>
<dbReference type="InterPro" id="IPR003797">
    <property type="entry name" value="DegV"/>
</dbReference>
<dbReference type="SUPFAM" id="SSF82549">
    <property type="entry name" value="DAK1/DegV-like"/>
    <property type="match status" value="1"/>
</dbReference>
<dbReference type="Pfam" id="PF02645">
    <property type="entry name" value="DegV"/>
    <property type="match status" value="1"/>
</dbReference>
<dbReference type="RefSeq" id="WP_037285138.1">
    <property type="nucleotide sequence ID" value="NZ_JEOB01000001.1"/>
</dbReference>
<dbReference type="PANTHER" id="PTHR33434:SF3">
    <property type="entry name" value="DEGV DOMAIN-CONTAINING PROTEIN YITS"/>
    <property type="match status" value="1"/>
</dbReference>
<evidence type="ECO:0000313" key="4">
    <source>
        <dbReference type="Proteomes" id="UP000021369"/>
    </source>
</evidence>
<gene>
    <name evidence="3" type="ORF">RASY3_03630</name>
</gene>
<dbReference type="NCBIfam" id="TIGR00762">
    <property type="entry name" value="DegV"/>
    <property type="match status" value="1"/>
</dbReference>
<protein>
    <submittedName>
        <fullName evidence="3">Fatty acid-binding protein DegV</fullName>
    </submittedName>
</protein>
<dbReference type="PANTHER" id="PTHR33434">
    <property type="entry name" value="DEGV DOMAIN-CONTAINING PROTEIN DR_1986-RELATED"/>
    <property type="match status" value="1"/>
</dbReference>
<comment type="function">
    <text evidence="1">May bind long-chain fatty acids, such as palmitate, and may play a role in lipid transport or fatty acid metabolism.</text>
</comment>
<dbReference type="InterPro" id="IPR050270">
    <property type="entry name" value="DegV_domain_contain"/>
</dbReference>
<dbReference type="Gene3D" id="3.40.50.10170">
    <property type="match status" value="1"/>
</dbReference>
<dbReference type="PATRIC" id="fig|1341156.4.peg.446"/>
<evidence type="ECO:0000313" key="3">
    <source>
        <dbReference type="EMBL" id="EXM40806.1"/>
    </source>
</evidence>
<sequence length="288" mass="32256">MTRPYTLFCDSTCDLPEERLQKMDCRIIPLTFEIDGKPYTTADISMQEFYRRMREDASTKTSQISVGVCQDAFEEELKQGRDILYLTFSSGLSGTYNSALIAKDNLAEQYPDAKMVIVDSLSASSGEGLLLIYADMKKREGMDIDQLASWIEVNRYHICHVFTVDDLKYLFRGGRVSRASAIAGTVLGIKPVLSVDNDGHLIPQDKVRGRKQSINKLGQMIKERMGNCLNQIVTISHGDCIEDAKYAEKMLKEIFGEDTEVVISYTGPVIGAHSGPGTLALFFWGDYR</sequence>